<evidence type="ECO:0000256" key="7">
    <source>
        <dbReference type="RuleBase" id="RU361219"/>
    </source>
</evidence>
<keyword evidence="6 7" id="KW-0472">Membrane</keyword>
<dbReference type="InterPro" id="IPR002202">
    <property type="entry name" value="HMG_CoA_Rdtase"/>
</dbReference>
<dbReference type="PANTHER" id="PTHR10572">
    <property type="entry name" value="3-HYDROXY-3-METHYLGLUTARYL-COENZYME A REDUCTASE"/>
    <property type="match status" value="1"/>
</dbReference>
<evidence type="ECO:0000256" key="8">
    <source>
        <dbReference type="SAM" id="MobiDB-lite"/>
    </source>
</evidence>
<proteinExistence type="inferred from homology"/>
<name>A0A8J2P0W2_9HEXA</name>
<evidence type="ECO:0000256" key="1">
    <source>
        <dbReference type="ARBA" id="ARBA00004370"/>
    </source>
</evidence>
<evidence type="ECO:0000256" key="6">
    <source>
        <dbReference type="ARBA" id="ARBA00023136"/>
    </source>
</evidence>
<comment type="caution">
    <text evidence="7">Lacks conserved residue(s) required for the propagation of feature annotation.</text>
</comment>
<evidence type="ECO:0000313" key="10">
    <source>
        <dbReference type="Proteomes" id="UP000708208"/>
    </source>
</evidence>
<dbReference type="GO" id="GO:0008299">
    <property type="term" value="P:isoprenoid biosynthetic process"/>
    <property type="evidence" value="ECO:0007669"/>
    <property type="project" value="InterPro"/>
</dbReference>
<dbReference type="FunFam" id="3.30.70.420:FF:000001">
    <property type="entry name" value="3-hydroxy-3-methylglutaryl coenzyme A reductase"/>
    <property type="match status" value="1"/>
</dbReference>
<keyword evidence="4 7" id="KW-0521">NADP</keyword>
<evidence type="ECO:0000256" key="4">
    <source>
        <dbReference type="ARBA" id="ARBA00022857"/>
    </source>
</evidence>
<dbReference type="FunFam" id="3.90.770.10:FF:000001">
    <property type="entry name" value="3-hydroxy-3-methylglutaryl coenzyme A reductase"/>
    <property type="match status" value="1"/>
</dbReference>
<feature type="region of interest" description="Disordered" evidence="8">
    <location>
        <begin position="64"/>
        <end position="107"/>
    </location>
</feature>
<dbReference type="PROSITE" id="PS00318">
    <property type="entry name" value="HMG_COA_REDUCTASE_2"/>
    <property type="match status" value="1"/>
</dbReference>
<dbReference type="EMBL" id="CAJVCH010138388">
    <property type="protein sequence ID" value="CAG7726649.1"/>
    <property type="molecule type" value="Genomic_DNA"/>
</dbReference>
<reference evidence="9" key="1">
    <citation type="submission" date="2021-06" db="EMBL/GenBank/DDBJ databases">
        <authorList>
            <person name="Hodson N. C."/>
            <person name="Mongue J. A."/>
            <person name="Jaron S. K."/>
        </authorList>
    </citation>
    <scope>NUCLEOTIDE SEQUENCE</scope>
</reference>
<accession>A0A8J2P0W2</accession>
<keyword evidence="7" id="KW-0256">Endoplasmic reticulum</keyword>
<organism evidence="9 10">
    <name type="scientific">Allacma fusca</name>
    <dbReference type="NCBI Taxonomy" id="39272"/>
    <lineage>
        <taxon>Eukaryota</taxon>
        <taxon>Metazoa</taxon>
        <taxon>Ecdysozoa</taxon>
        <taxon>Arthropoda</taxon>
        <taxon>Hexapoda</taxon>
        <taxon>Collembola</taxon>
        <taxon>Symphypleona</taxon>
        <taxon>Sminthuridae</taxon>
        <taxon>Allacma</taxon>
    </lineage>
</organism>
<keyword evidence="7" id="KW-1133">Transmembrane helix</keyword>
<dbReference type="GO" id="GO:0005789">
    <property type="term" value="C:endoplasmic reticulum membrane"/>
    <property type="evidence" value="ECO:0007669"/>
    <property type="project" value="UniProtKB-SubCell"/>
</dbReference>
<dbReference type="GO" id="GO:0015936">
    <property type="term" value="P:coenzyme A metabolic process"/>
    <property type="evidence" value="ECO:0007669"/>
    <property type="project" value="InterPro"/>
</dbReference>
<dbReference type="OrthoDB" id="310654at2759"/>
<dbReference type="PANTHER" id="PTHR10572:SF24">
    <property type="entry name" value="3-HYDROXY-3-METHYLGLUTARYL-COENZYME A REDUCTASE"/>
    <property type="match status" value="1"/>
</dbReference>
<dbReference type="PROSITE" id="PS50065">
    <property type="entry name" value="HMG_COA_REDUCTASE_4"/>
    <property type="match status" value="1"/>
</dbReference>
<dbReference type="EC" id="1.1.1.34" evidence="7"/>
<evidence type="ECO:0000256" key="5">
    <source>
        <dbReference type="ARBA" id="ARBA00023002"/>
    </source>
</evidence>
<protein>
    <recommendedName>
        <fullName evidence="7">3-hydroxy-3-methylglutaryl coenzyme A reductase</fullName>
        <shortName evidence="7">HMG-CoA reductase</shortName>
        <ecNumber evidence="7">1.1.1.34</ecNumber>
    </recommendedName>
</protein>
<dbReference type="CDD" id="cd00643">
    <property type="entry name" value="HMG-CoA_reductase_classI"/>
    <property type="match status" value="1"/>
</dbReference>
<dbReference type="InterPro" id="IPR004554">
    <property type="entry name" value="HMG_CoA_Rdtase_eu_arc"/>
</dbReference>
<feature type="transmembrane region" description="Helical" evidence="7">
    <location>
        <begin position="12"/>
        <end position="29"/>
    </location>
</feature>
<feature type="compositionally biased region" description="Low complexity" evidence="8">
    <location>
        <begin position="78"/>
        <end position="88"/>
    </location>
</feature>
<dbReference type="GO" id="GO:0005778">
    <property type="term" value="C:peroxisomal membrane"/>
    <property type="evidence" value="ECO:0007669"/>
    <property type="project" value="TreeGrafter"/>
</dbReference>
<comment type="pathway">
    <text evidence="2 7">Metabolic intermediate biosynthesis; (R)-mevalonate biosynthesis; (R)-mevalonate from acetyl-CoA: step 3/3.</text>
</comment>
<comment type="caution">
    <text evidence="9">The sequence shown here is derived from an EMBL/GenBank/DDBJ whole genome shotgun (WGS) entry which is preliminary data.</text>
</comment>
<comment type="similarity">
    <text evidence="3 7">Belongs to the HMG-CoA reductase family.</text>
</comment>
<dbReference type="PROSITE" id="PS00066">
    <property type="entry name" value="HMG_COA_REDUCTASE_1"/>
    <property type="match status" value="1"/>
</dbReference>
<keyword evidence="7" id="KW-0812">Transmembrane</keyword>
<evidence type="ECO:0000313" key="9">
    <source>
        <dbReference type="EMBL" id="CAG7726649.1"/>
    </source>
</evidence>
<sequence length="590" mass="63582">MGSFPFIDGFPIVTSLTLVVGLVIIYLLLDGRRNQSSNRNQLGASPDSSHCECCEKKHFTNKDNNDVSSSLELRKSSVDSQDASSKSSHNISDESEAVLRTSDDSSSLRPLPECLKIYKSSRDGCLALSDDEIISLVDANHIQARNLEKELKNFERGVVVRRKLIQRHTHVSEELSYKSYDYSKVFGACCENVIGFVGVPIGVAGPLLMDGQEYQVPMATTEGCLVASTNRGCRATYLGGGIRTRVVFDAMTRGPVVRFPSAIRATEALKWLENSMNFMKLKREFDASSRFARLLSVQSRVAGRFLFIRFSAKTGDAMGMNMVSKGTELALKILHADFQDMEILSLSGNYCTDKKPAALNWLDGRGKSVISESIIPSSVVQKVLKTSVTAIVELNIAKNLVGSAMAGSIGGFNAHASNVVSAIFIATGQDPAQNVCSSNCITLMEPWGDNGQDLYISCTMPSVEVGTVGGGTILSSQAACLKMLGLSGPNLSQPGHNARTLASVVCATVLAGELSLMAALAGGHLVTSHLKYNRSDSNIAASVASHQQRSSLQTSLPNLCVPSKVQHKHVDDEQKITMNVIDLPTECKQS</sequence>
<keyword evidence="5 7" id="KW-0560">Oxidoreductase</keyword>
<dbReference type="GO" id="GO:0016126">
    <property type="term" value="P:sterol biosynthetic process"/>
    <property type="evidence" value="ECO:0007669"/>
    <property type="project" value="TreeGrafter"/>
</dbReference>
<dbReference type="AlphaFoldDB" id="A0A8J2P0W2"/>
<dbReference type="NCBIfam" id="TIGR00533">
    <property type="entry name" value="HMG_CoA_R_NADP"/>
    <property type="match status" value="1"/>
</dbReference>
<dbReference type="Pfam" id="PF00368">
    <property type="entry name" value="HMG-CoA_red"/>
    <property type="match status" value="1"/>
</dbReference>
<comment type="catalytic activity">
    <reaction evidence="7">
        <text>(R)-mevalonate + 2 NADP(+) + CoA = (3S)-3-hydroxy-3-methylglutaryl-CoA + 2 NADPH + 2 H(+)</text>
        <dbReference type="Rhea" id="RHEA:15989"/>
        <dbReference type="ChEBI" id="CHEBI:15378"/>
        <dbReference type="ChEBI" id="CHEBI:36464"/>
        <dbReference type="ChEBI" id="CHEBI:43074"/>
        <dbReference type="ChEBI" id="CHEBI:57287"/>
        <dbReference type="ChEBI" id="CHEBI:57783"/>
        <dbReference type="ChEBI" id="CHEBI:58349"/>
        <dbReference type="EC" id="1.1.1.34"/>
    </reaction>
</comment>
<dbReference type="InterPro" id="IPR023076">
    <property type="entry name" value="HMG_CoA_Rdtase_CS"/>
</dbReference>
<dbReference type="Proteomes" id="UP000708208">
    <property type="component" value="Unassembled WGS sequence"/>
</dbReference>
<comment type="subcellular location">
    <subcellularLocation>
        <location evidence="7">Endoplasmic reticulum membrane</location>
        <topology evidence="7">Multi-pass membrane protein</topology>
    </subcellularLocation>
    <subcellularLocation>
        <location evidence="1">Membrane</location>
    </subcellularLocation>
</comment>
<evidence type="ECO:0000256" key="2">
    <source>
        <dbReference type="ARBA" id="ARBA00005084"/>
    </source>
</evidence>
<evidence type="ECO:0000256" key="3">
    <source>
        <dbReference type="ARBA" id="ARBA00007661"/>
    </source>
</evidence>
<keyword evidence="10" id="KW-1185">Reference proteome</keyword>
<dbReference type="GO" id="GO:0004420">
    <property type="term" value="F:hydroxymethylglutaryl-CoA reductase (NADPH) activity"/>
    <property type="evidence" value="ECO:0007669"/>
    <property type="project" value="UniProtKB-EC"/>
</dbReference>
<gene>
    <name evidence="9" type="ORF">AFUS01_LOCUS15550</name>
</gene>